<evidence type="ECO:0000313" key="6">
    <source>
        <dbReference type="EMBL" id="XCD04359.1"/>
    </source>
</evidence>
<comment type="subcellular location">
    <subcellularLocation>
        <location evidence="1">Virion</location>
    </subcellularLocation>
</comment>
<keyword evidence="3" id="KW-1140">T=1 icosahedral capsid protein</keyword>
<dbReference type="GO" id="GO:0039615">
    <property type="term" value="C:T=1 icosahedral viral capsid"/>
    <property type="evidence" value="ECO:0007669"/>
    <property type="project" value="UniProtKB-KW"/>
</dbReference>
<evidence type="ECO:0000256" key="4">
    <source>
        <dbReference type="ARBA" id="ARBA00022561"/>
    </source>
</evidence>
<name>A0AAU8AXP4_9VIRU</name>
<dbReference type="InterPro" id="IPR016184">
    <property type="entry name" value="Capsid/spike_ssDNA_virus"/>
</dbReference>
<accession>A0AAU8AXP4</accession>
<organism evidence="6">
    <name type="scientific">Dulem virus 252</name>
    <dbReference type="NCBI Taxonomy" id="3145729"/>
    <lineage>
        <taxon>Viruses</taxon>
        <taxon>Monodnaviria</taxon>
        <taxon>Sangervirae</taxon>
        <taxon>Phixviricota</taxon>
        <taxon>Malgrandaviricetes</taxon>
        <taxon>Petitvirales</taxon>
        <taxon>Microviridae</taxon>
        <taxon>Microvirus</taxon>
    </lineage>
</organism>
<evidence type="ECO:0000256" key="5">
    <source>
        <dbReference type="ARBA" id="ARBA00022844"/>
    </source>
</evidence>
<evidence type="ECO:0000256" key="2">
    <source>
        <dbReference type="ARBA" id="ARBA00009963"/>
    </source>
</evidence>
<proteinExistence type="inferred from homology"/>
<dbReference type="EMBL" id="PP511449">
    <property type="protein sequence ID" value="XCD04359.1"/>
    <property type="molecule type" value="Genomic_DNA"/>
</dbReference>
<protein>
    <submittedName>
        <fullName evidence="6">Major capsid protein</fullName>
    </submittedName>
</protein>
<reference evidence="6" key="1">
    <citation type="submission" date="2024-03" db="EMBL/GenBank/DDBJ databases">
        <title>Diverse circular DNA viruses in blood, oral, and fecal samples of captive lemurs.</title>
        <authorList>
            <person name="Paietta E.N."/>
            <person name="Kraberger S."/>
            <person name="Lund M.C."/>
            <person name="Custer J.M."/>
            <person name="Vargas K.M."/>
            <person name="Ehmke E.E."/>
            <person name="Yoder A.D."/>
            <person name="Varsani A."/>
        </authorList>
    </citation>
    <scope>NUCLEOTIDE SEQUENCE</scope>
    <source>
        <strain evidence="6">Duke_23FS_18</strain>
    </source>
</reference>
<dbReference type="InterPro" id="IPR003514">
    <property type="entry name" value="Microviridae_protein_F"/>
</dbReference>
<dbReference type="Gene3D" id="2.60.169.10">
    <property type="entry name" value="Microviridae F protein"/>
    <property type="match status" value="1"/>
</dbReference>
<dbReference type="GO" id="GO:0005198">
    <property type="term" value="F:structural molecule activity"/>
    <property type="evidence" value="ECO:0007669"/>
    <property type="project" value="InterPro"/>
</dbReference>
<keyword evidence="5" id="KW-0946">Virion</keyword>
<dbReference type="Pfam" id="PF02305">
    <property type="entry name" value="Phage_F"/>
    <property type="match status" value="2"/>
</dbReference>
<keyword evidence="4" id="KW-0167">Capsid protein</keyword>
<dbReference type="InterPro" id="IPR037002">
    <property type="entry name" value="Microviridae_protein_F_sf"/>
</dbReference>
<sequence>MGLFNYDDLKNHPRRSGFDLSKRIEFSGKPGELLPVYWKFTVPGDKFNIRTSWFTRTEAVNTAAYTRVKEYVDWFFVPLNLLQKGIESAITQMVDNPVSASSVMENREITTDLPWTTLQNLHNAIMSLNNDNDSNSHEVNAKLNQFGYSRADLSAKLLQMLKYGNFIQPGVFAPDIDAFGYSSMRVEEQEYLWNNAVSVLPLLAYHRVYTDFFRFEQWENPVPYLYNADYYTGGNIFSALDYDISNVYWDTVTPFDLQYCNWNRDLFTGMLPSQQFGDASVVDITATSGSAGKFPVVFGNTDYQAMTTDAITSRSSKSSIGTAGNPSSAIPANTPLYAGVSGAEFNASFTILALRQAEFLQKWKEIALSGSPDYRTQVEKHFGVKLPVELSFMSQYIGGQFSQLDISEVINNNLESGGTQNQAIIAGKGVNTGNGSISFSPRQHGVIMGIYHAVPLLEYVRTGQDADLLITQATDWAIPEFDAVGMQTLPLSTLFNSSISGSDWFTRYGVSAPLGYVPRFINWKTDIDEVFGKFRSSAKDWVAPVDAEFITQWVRNNAANKLTESVIFNANWFKVNPAILDSIFAVKADSTCDTDPFKINMSFDIKAVRPFDYSGMPY</sequence>
<evidence type="ECO:0000256" key="1">
    <source>
        <dbReference type="ARBA" id="ARBA00004328"/>
    </source>
</evidence>
<comment type="similarity">
    <text evidence="2">Belongs to the microviridae F protein family.</text>
</comment>
<evidence type="ECO:0000256" key="3">
    <source>
        <dbReference type="ARBA" id="ARBA00022431"/>
    </source>
</evidence>
<dbReference type="SUPFAM" id="SSF88645">
    <property type="entry name" value="ssDNA viruses"/>
    <property type="match status" value="2"/>
</dbReference>